<protein>
    <recommendedName>
        <fullName evidence="3">AraC family transcriptional regulator</fullName>
    </recommendedName>
</protein>
<evidence type="ECO:0000313" key="2">
    <source>
        <dbReference type="Proteomes" id="UP000184080"/>
    </source>
</evidence>
<organism evidence="1 2">
    <name type="scientific">Clostridium amylolyticum</name>
    <dbReference type="NCBI Taxonomy" id="1121298"/>
    <lineage>
        <taxon>Bacteria</taxon>
        <taxon>Bacillati</taxon>
        <taxon>Bacillota</taxon>
        <taxon>Clostridia</taxon>
        <taxon>Eubacteriales</taxon>
        <taxon>Clostridiaceae</taxon>
        <taxon>Clostridium</taxon>
    </lineage>
</organism>
<dbReference type="RefSeq" id="WP_073011542.1">
    <property type="nucleotide sequence ID" value="NZ_FQZO01000010.1"/>
</dbReference>
<evidence type="ECO:0000313" key="1">
    <source>
        <dbReference type="EMBL" id="SHJ89703.1"/>
    </source>
</evidence>
<keyword evidence="2" id="KW-1185">Reference proteome</keyword>
<accession>A0A1M6N238</accession>
<dbReference type="AlphaFoldDB" id="A0A1M6N238"/>
<dbReference type="STRING" id="1121298.SAMN05444401_0047"/>
<gene>
    <name evidence="1" type="ORF">SAMN05444401_0047</name>
</gene>
<sequence>MENVRIYEIPSCKMVSSQCGMFGDGKLEQFNEWFSSLPRTMFPKDFMFYDNEQGGFIWYYMYSEGMNIPDDFSIIDFPGGLYAVASEIDGQDSSEVISVIKNFIKEKGCFEEDACRTYLGNIPTPPSACEAMGYEQMDYYVPIKVK</sequence>
<reference evidence="1 2" key="1">
    <citation type="submission" date="2016-11" db="EMBL/GenBank/DDBJ databases">
        <authorList>
            <person name="Jaros S."/>
            <person name="Januszkiewicz K."/>
            <person name="Wedrychowicz H."/>
        </authorList>
    </citation>
    <scope>NUCLEOTIDE SEQUENCE [LARGE SCALE GENOMIC DNA]</scope>
    <source>
        <strain evidence="1 2">DSM 21864</strain>
    </source>
</reference>
<dbReference type="OrthoDB" id="2043087at2"/>
<proteinExistence type="predicted"/>
<dbReference type="Proteomes" id="UP000184080">
    <property type="component" value="Unassembled WGS sequence"/>
</dbReference>
<dbReference type="EMBL" id="FQZO01000010">
    <property type="protein sequence ID" value="SHJ89703.1"/>
    <property type="molecule type" value="Genomic_DNA"/>
</dbReference>
<evidence type="ECO:0008006" key="3">
    <source>
        <dbReference type="Google" id="ProtNLM"/>
    </source>
</evidence>
<name>A0A1M6N238_9CLOT</name>